<keyword evidence="1" id="KW-0472">Membrane</keyword>
<evidence type="ECO:0000256" key="1">
    <source>
        <dbReference type="SAM" id="Phobius"/>
    </source>
</evidence>
<proteinExistence type="predicted"/>
<protein>
    <submittedName>
        <fullName evidence="2">Uncharacterized protein</fullName>
    </submittedName>
</protein>
<keyword evidence="3" id="KW-1185">Reference proteome</keyword>
<dbReference type="AlphaFoldDB" id="A0A4S8KXH1"/>
<organism evidence="2 3">
    <name type="scientific">Dendrothele bispora (strain CBS 962.96)</name>
    <dbReference type="NCBI Taxonomy" id="1314807"/>
    <lineage>
        <taxon>Eukaryota</taxon>
        <taxon>Fungi</taxon>
        <taxon>Dikarya</taxon>
        <taxon>Basidiomycota</taxon>
        <taxon>Agaricomycotina</taxon>
        <taxon>Agaricomycetes</taxon>
        <taxon>Agaricomycetidae</taxon>
        <taxon>Agaricales</taxon>
        <taxon>Agaricales incertae sedis</taxon>
        <taxon>Dendrothele</taxon>
    </lineage>
</organism>
<dbReference type="EMBL" id="ML179889">
    <property type="protein sequence ID" value="THU80610.1"/>
    <property type="molecule type" value="Genomic_DNA"/>
</dbReference>
<feature type="transmembrane region" description="Helical" evidence="1">
    <location>
        <begin position="143"/>
        <end position="160"/>
    </location>
</feature>
<reference evidence="2 3" key="1">
    <citation type="journal article" date="2019" name="Nat. Ecol. Evol.">
        <title>Megaphylogeny resolves global patterns of mushroom evolution.</title>
        <authorList>
            <person name="Varga T."/>
            <person name="Krizsan K."/>
            <person name="Foldi C."/>
            <person name="Dima B."/>
            <person name="Sanchez-Garcia M."/>
            <person name="Sanchez-Ramirez S."/>
            <person name="Szollosi G.J."/>
            <person name="Szarkandi J.G."/>
            <person name="Papp V."/>
            <person name="Albert L."/>
            <person name="Andreopoulos W."/>
            <person name="Angelini C."/>
            <person name="Antonin V."/>
            <person name="Barry K.W."/>
            <person name="Bougher N.L."/>
            <person name="Buchanan P."/>
            <person name="Buyck B."/>
            <person name="Bense V."/>
            <person name="Catcheside P."/>
            <person name="Chovatia M."/>
            <person name="Cooper J."/>
            <person name="Damon W."/>
            <person name="Desjardin D."/>
            <person name="Finy P."/>
            <person name="Geml J."/>
            <person name="Haridas S."/>
            <person name="Hughes K."/>
            <person name="Justo A."/>
            <person name="Karasinski D."/>
            <person name="Kautmanova I."/>
            <person name="Kiss B."/>
            <person name="Kocsube S."/>
            <person name="Kotiranta H."/>
            <person name="LaButti K.M."/>
            <person name="Lechner B.E."/>
            <person name="Liimatainen K."/>
            <person name="Lipzen A."/>
            <person name="Lukacs Z."/>
            <person name="Mihaltcheva S."/>
            <person name="Morgado L.N."/>
            <person name="Niskanen T."/>
            <person name="Noordeloos M.E."/>
            <person name="Ohm R.A."/>
            <person name="Ortiz-Santana B."/>
            <person name="Ovrebo C."/>
            <person name="Racz N."/>
            <person name="Riley R."/>
            <person name="Savchenko A."/>
            <person name="Shiryaev A."/>
            <person name="Soop K."/>
            <person name="Spirin V."/>
            <person name="Szebenyi C."/>
            <person name="Tomsovsky M."/>
            <person name="Tulloss R.E."/>
            <person name="Uehling J."/>
            <person name="Grigoriev I.V."/>
            <person name="Vagvolgyi C."/>
            <person name="Papp T."/>
            <person name="Martin F.M."/>
            <person name="Miettinen O."/>
            <person name="Hibbett D.S."/>
            <person name="Nagy L.G."/>
        </authorList>
    </citation>
    <scope>NUCLEOTIDE SEQUENCE [LARGE SCALE GENOMIC DNA]</scope>
    <source>
        <strain evidence="2 3">CBS 962.96</strain>
    </source>
</reference>
<dbReference type="Proteomes" id="UP000297245">
    <property type="component" value="Unassembled WGS sequence"/>
</dbReference>
<sequence>MSLDIGGVKVTMVSANPVPGASLLIQHSLHSLRRENLSNITGIRSGGADFKVEQEGSYGLEKLLFVFICSTSRYSSTYLACVLSFSTLPSDSSHKSRPHFWSLLAVVILTLLAPSRSSSLWFPPVWRVFILDENRYVDSSFESIAFISAVGSCVAIPLIWSSPLHQDRQ</sequence>
<keyword evidence="1" id="KW-0812">Transmembrane</keyword>
<gene>
    <name evidence="2" type="ORF">K435DRAFT_874220</name>
</gene>
<feature type="transmembrane region" description="Helical" evidence="1">
    <location>
        <begin position="100"/>
        <end position="123"/>
    </location>
</feature>
<name>A0A4S8KXH1_DENBC</name>
<accession>A0A4S8KXH1</accession>
<keyword evidence="1" id="KW-1133">Transmembrane helix</keyword>
<evidence type="ECO:0000313" key="3">
    <source>
        <dbReference type="Proteomes" id="UP000297245"/>
    </source>
</evidence>
<evidence type="ECO:0000313" key="2">
    <source>
        <dbReference type="EMBL" id="THU80610.1"/>
    </source>
</evidence>